<dbReference type="Proteomes" id="UP001470230">
    <property type="component" value="Unassembled WGS sequence"/>
</dbReference>
<dbReference type="PANTHER" id="PTHR24159">
    <property type="match status" value="1"/>
</dbReference>
<organism evidence="1 2">
    <name type="scientific">Tritrichomonas musculus</name>
    <dbReference type="NCBI Taxonomy" id="1915356"/>
    <lineage>
        <taxon>Eukaryota</taxon>
        <taxon>Metamonada</taxon>
        <taxon>Parabasalia</taxon>
        <taxon>Tritrichomonadida</taxon>
        <taxon>Tritrichomonadidae</taxon>
        <taxon>Tritrichomonas</taxon>
    </lineage>
</organism>
<evidence type="ECO:0008006" key="3">
    <source>
        <dbReference type="Google" id="ProtNLM"/>
    </source>
</evidence>
<gene>
    <name evidence="1" type="ORF">M9Y10_029992</name>
</gene>
<proteinExistence type="predicted"/>
<dbReference type="InterPro" id="IPR036770">
    <property type="entry name" value="Ankyrin_rpt-contain_sf"/>
</dbReference>
<accession>A0ABR2KNV9</accession>
<evidence type="ECO:0000313" key="1">
    <source>
        <dbReference type="EMBL" id="KAK8892751.1"/>
    </source>
</evidence>
<keyword evidence="2" id="KW-1185">Reference proteome</keyword>
<dbReference type="EMBL" id="JAPFFF010000004">
    <property type="protein sequence ID" value="KAK8892751.1"/>
    <property type="molecule type" value="Genomic_DNA"/>
</dbReference>
<reference evidence="1 2" key="1">
    <citation type="submission" date="2024-04" db="EMBL/GenBank/DDBJ databases">
        <title>Tritrichomonas musculus Genome.</title>
        <authorList>
            <person name="Alves-Ferreira E."/>
            <person name="Grigg M."/>
            <person name="Lorenzi H."/>
            <person name="Galac M."/>
        </authorList>
    </citation>
    <scope>NUCLEOTIDE SEQUENCE [LARGE SCALE GENOMIC DNA]</scope>
    <source>
        <strain evidence="1 2">EAF2021</strain>
    </source>
</reference>
<comment type="caution">
    <text evidence="1">The sequence shown here is derived from an EMBL/GenBank/DDBJ whole genome shotgun (WGS) entry which is preliminary data.</text>
</comment>
<evidence type="ECO:0000313" key="2">
    <source>
        <dbReference type="Proteomes" id="UP001470230"/>
    </source>
</evidence>
<dbReference type="SUPFAM" id="SSF48403">
    <property type="entry name" value="Ankyrin repeat"/>
    <property type="match status" value="1"/>
</dbReference>
<dbReference type="PANTHER" id="PTHR24159:SF5">
    <property type="entry name" value="ANK_REP_REGION DOMAIN-CONTAINING PROTEIN"/>
    <property type="match status" value="1"/>
</dbReference>
<sequence length="205" mass="24344">MELFIKTKYPQFFSPELQPFIKNDWFPQSNADNVWIDEINAKLPDNFYENRKIGENDNDICKLIRSDMITEFQSYVESQNISFNQIINLSIYKTNLFLIKTSIINKLTLINYAEFFGSFQIFKFLQKNGAKITPESCFFAIHGNNFEIIRLLEEKSIKPEDKSFHQSLVESIKCHHNELALYIEKNYFNKKKQLIKIICNRFLNI</sequence>
<protein>
    <recommendedName>
        <fullName evidence="3">DUF3447 domain-containing protein</fullName>
    </recommendedName>
</protein>
<dbReference type="Gene3D" id="1.25.40.20">
    <property type="entry name" value="Ankyrin repeat-containing domain"/>
    <property type="match status" value="1"/>
</dbReference>
<name>A0ABR2KNV9_9EUKA</name>